<reference evidence="2" key="1">
    <citation type="submission" date="2017-06" db="EMBL/GenBank/DDBJ databases">
        <title>Genome analysis of Fimbriiglobus ruber SP5, the first member of the order Planctomycetales with confirmed chitinolytic capability.</title>
        <authorList>
            <person name="Ravin N.V."/>
            <person name="Rakitin A.L."/>
            <person name="Ivanova A.A."/>
            <person name="Beletsky A.V."/>
            <person name="Kulichevskaya I.S."/>
            <person name="Mardanov A.V."/>
            <person name="Dedysh S.N."/>
        </authorList>
    </citation>
    <scope>NUCLEOTIDE SEQUENCE [LARGE SCALE GENOMIC DNA]</scope>
    <source>
        <strain evidence="2">SP5</strain>
    </source>
</reference>
<accession>A0A225DZX1</accession>
<protein>
    <submittedName>
        <fullName evidence="1">Uncharacterized protein</fullName>
    </submittedName>
</protein>
<organism evidence="1 2">
    <name type="scientific">Fimbriiglobus ruber</name>
    <dbReference type="NCBI Taxonomy" id="1908690"/>
    <lineage>
        <taxon>Bacteria</taxon>
        <taxon>Pseudomonadati</taxon>
        <taxon>Planctomycetota</taxon>
        <taxon>Planctomycetia</taxon>
        <taxon>Gemmatales</taxon>
        <taxon>Gemmataceae</taxon>
        <taxon>Fimbriiglobus</taxon>
    </lineage>
</organism>
<proteinExistence type="predicted"/>
<sequence length="42" mass="4677">MSQEFDDLTFQIDHVIAVSRGGPTRFWSAARRSAAPPSPRFA</sequence>
<evidence type="ECO:0000313" key="2">
    <source>
        <dbReference type="Proteomes" id="UP000214646"/>
    </source>
</evidence>
<dbReference type="AlphaFoldDB" id="A0A225DZX1"/>
<keyword evidence="2" id="KW-1185">Reference proteome</keyword>
<gene>
    <name evidence="1" type="ORF">FRUB_04003</name>
</gene>
<dbReference type="EMBL" id="NIDE01000005">
    <property type="protein sequence ID" value="OWK41925.1"/>
    <property type="molecule type" value="Genomic_DNA"/>
</dbReference>
<name>A0A225DZX1_9BACT</name>
<comment type="caution">
    <text evidence="1">The sequence shown here is derived from an EMBL/GenBank/DDBJ whole genome shotgun (WGS) entry which is preliminary data.</text>
</comment>
<evidence type="ECO:0000313" key="1">
    <source>
        <dbReference type="EMBL" id="OWK41925.1"/>
    </source>
</evidence>
<dbReference type="Proteomes" id="UP000214646">
    <property type="component" value="Unassembled WGS sequence"/>
</dbReference>